<dbReference type="InterPro" id="IPR036265">
    <property type="entry name" value="HIT-like_sf"/>
</dbReference>
<dbReference type="InterPro" id="IPR001310">
    <property type="entry name" value="Histidine_triad_HIT"/>
</dbReference>
<accession>X1VIF8</accession>
<dbReference type="SUPFAM" id="SSF54197">
    <property type="entry name" value="HIT-like"/>
    <property type="match status" value="1"/>
</dbReference>
<feature type="domain" description="HIT" evidence="1">
    <location>
        <begin position="4"/>
        <end position="33"/>
    </location>
</feature>
<evidence type="ECO:0000259" key="1">
    <source>
        <dbReference type="PROSITE" id="PS51084"/>
    </source>
</evidence>
<dbReference type="InterPro" id="IPR011146">
    <property type="entry name" value="HIT-like"/>
</dbReference>
<evidence type="ECO:0000313" key="2">
    <source>
        <dbReference type="EMBL" id="GAJ18437.1"/>
    </source>
</evidence>
<gene>
    <name evidence="2" type="ORF">S12H4_59781</name>
</gene>
<name>X1VIF8_9ZZZZ</name>
<dbReference type="GO" id="GO:0003824">
    <property type="term" value="F:catalytic activity"/>
    <property type="evidence" value="ECO:0007669"/>
    <property type="project" value="InterPro"/>
</dbReference>
<organism evidence="2">
    <name type="scientific">marine sediment metagenome</name>
    <dbReference type="NCBI Taxonomy" id="412755"/>
    <lineage>
        <taxon>unclassified sequences</taxon>
        <taxon>metagenomes</taxon>
        <taxon>ecological metagenomes</taxon>
    </lineage>
</organism>
<sequence>MVCIFCKIAKGEIPKDFIFEDENFVAFLNIKPV</sequence>
<comment type="caution">
    <text evidence="2">The sequence shown here is derived from an EMBL/GenBank/DDBJ whole genome shotgun (WGS) entry which is preliminary data.</text>
</comment>
<dbReference type="PRINTS" id="PR00332">
    <property type="entry name" value="HISTRIAD"/>
</dbReference>
<dbReference type="PROSITE" id="PS51084">
    <property type="entry name" value="HIT_2"/>
    <property type="match status" value="1"/>
</dbReference>
<reference evidence="2" key="1">
    <citation type="journal article" date="2014" name="Front. Microbiol.">
        <title>High frequency of phylogenetically diverse reductive dehalogenase-homologous genes in deep subseafloor sedimentary metagenomes.</title>
        <authorList>
            <person name="Kawai M."/>
            <person name="Futagami T."/>
            <person name="Toyoda A."/>
            <person name="Takaki Y."/>
            <person name="Nishi S."/>
            <person name="Hori S."/>
            <person name="Arai W."/>
            <person name="Tsubouchi T."/>
            <person name="Morono Y."/>
            <person name="Uchiyama I."/>
            <person name="Ito T."/>
            <person name="Fujiyama A."/>
            <person name="Inagaki F."/>
            <person name="Takami H."/>
        </authorList>
    </citation>
    <scope>NUCLEOTIDE SEQUENCE</scope>
    <source>
        <strain evidence="2">Expedition CK06-06</strain>
    </source>
</reference>
<dbReference type="AlphaFoldDB" id="X1VIF8"/>
<dbReference type="Gene3D" id="3.30.428.10">
    <property type="entry name" value="HIT-like"/>
    <property type="match status" value="1"/>
</dbReference>
<dbReference type="EMBL" id="BARW01039168">
    <property type="protein sequence ID" value="GAJ18437.1"/>
    <property type="molecule type" value="Genomic_DNA"/>
</dbReference>
<protein>
    <recommendedName>
        <fullName evidence="1">HIT domain-containing protein</fullName>
    </recommendedName>
</protein>
<feature type="non-terminal residue" evidence="2">
    <location>
        <position position="33"/>
    </location>
</feature>
<dbReference type="Pfam" id="PF11969">
    <property type="entry name" value="DcpS_C"/>
    <property type="match status" value="1"/>
</dbReference>
<proteinExistence type="predicted"/>